<protein>
    <submittedName>
        <fullName evidence="2">Uncharacterized protein</fullName>
    </submittedName>
</protein>
<evidence type="ECO:0000256" key="1">
    <source>
        <dbReference type="SAM" id="MobiDB-lite"/>
    </source>
</evidence>
<accession>A0A8H6J0A0</accession>
<organism evidence="2 3">
    <name type="scientific">Colletotrichum musicola</name>
    <dbReference type="NCBI Taxonomy" id="2175873"/>
    <lineage>
        <taxon>Eukaryota</taxon>
        <taxon>Fungi</taxon>
        <taxon>Dikarya</taxon>
        <taxon>Ascomycota</taxon>
        <taxon>Pezizomycotina</taxon>
        <taxon>Sordariomycetes</taxon>
        <taxon>Hypocreomycetidae</taxon>
        <taxon>Glomerellales</taxon>
        <taxon>Glomerellaceae</taxon>
        <taxon>Colletotrichum</taxon>
        <taxon>Colletotrichum orchidearum species complex</taxon>
    </lineage>
</organism>
<keyword evidence="3" id="KW-1185">Reference proteome</keyword>
<feature type="compositionally biased region" description="Basic and acidic residues" evidence="1">
    <location>
        <begin position="43"/>
        <end position="52"/>
    </location>
</feature>
<dbReference type="AlphaFoldDB" id="A0A8H6J0A0"/>
<gene>
    <name evidence="2" type="ORF">CMUS01_15007</name>
</gene>
<feature type="region of interest" description="Disordered" evidence="1">
    <location>
        <begin position="33"/>
        <end position="52"/>
    </location>
</feature>
<dbReference type="Proteomes" id="UP000639643">
    <property type="component" value="Unassembled WGS sequence"/>
</dbReference>
<comment type="caution">
    <text evidence="2">The sequence shown here is derived from an EMBL/GenBank/DDBJ whole genome shotgun (WGS) entry which is preliminary data.</text>
</comment>
<evidence type="ECO:0000313" key="3">
    <source>
        <dbReference type="Proteomes" id="UP000639643"/>
    </source>
</evidence>
<evidence type="ECO:0000313" key="2">
    <source>
        <dbReference type="EMBL" id="KAF6803756.1"/>
    </source>
</evidence>
<reference evidence="2" key="1">
    <citation type="journal article" date="2020" name="Phytopathology">
        <title>Genome Sequence Resources of Colletotrichum truncatum, C. plurivorum, C. musicola, and C. sojae: Four Species Pathogenic to Soybean (Glycine max).</title>
        <authorList>
            <person name="Rogerio F."/>
            <person name="Boufleur T.R."/>
            <person name="Ciampi-Guillardi M."/>
            <person name="Sukno S.A."/>
            <person name="Thon M.R."/>
            <person name="Massola Junior N.S."/>
            <person name="Baroncelli R."/>
        </authorList>
    </citation>
    <scope>NUCLEOTIDE SEQUENCE</scope>
    <source>
        <strain evidence="2">LFN0074</strain>
    </source>
</reference>
<sequence>MALLKVTKVKDVQRDGDSETRLSWNFGCSLYDSTSPTNQDGGQLDHDDMGRGDEEVDVLPGTWLQCSINLDESLDDSVEENAKKGIQTPFSLFRLSSVQIYFS</sequence>
<proteinExistence type="predicted"/>
<dbReference type="EMBL" id="WIGM01001176">
    <property type="protein sequence ID" value="KAF6803756.1"/>
    <property type="molecule type" value="Genomic_DNA"/>
</dbReference>
<name>A0A8H6J0A0_9PEZI</name>